<keyword evidence="4" id="KW-1185">Reference proteome</keyword>
<dbReference type="SUPFAM" id="SSF53756">
    <property type="entry name" value="UDP-Glycosyltransferase/glycogen phosphorylase"/>
    <property type="match status" value="1"/>
</dbReference>
<organism evidence="3 4">
    <name type="scientific">Halotia branconii CENA392</name>
    <dbReference type="NCBI Taxonomy" id="1539056"/>
    <lineage>
        <taxon>Bacteria</taxon>
        <taxon>Bacillati</taxon>
        <taxon>Cyanobacteriota</taxon>
        <taxon>Cyanophyceae</taxon>
        <taxon>Nostocales</taxon>
        <taxon>Nodulariaceae</taxon>
        <taxon>Halotia</taxon>
    </lineage>
</organism>
<gene>
    <name evidence="3" type="ORF">QI031_03890</name>
</gene>
<dbReference type="EMBL" id="CP124543">
    <property type="protein sequence ID" value="WGV26660.1"/>
    <property type="molecule type" value="Genomic_DNA"/>
</dbReference>
<dbReference type="Gene3D" id="3.40.50.2000">
    <property type="entry name" value="Glycogen Phosphorylase B"/>
    <property type="match status" value="2"/>
</dbReference>
<dbReference type="CDD" id="cd03801">
    <property type="entry name" value="GT4_PimA-like"/>
    <property type="match status" value="1"/>
</dbReference>
<dbReference type="Pfam" id="PF13439">
    <property type="entry name" value="Glyco_transf_4"/>
    <property type="match status" value="1"/>
</dbReference>
<keyword evidence="3" id="KW-0328">Glycosyltransferase</keyword>
<dbReference type="PANTHER" id="PTHR45947:SF3">
    <property type="entry name" value="SULFOQUINOVOSYL TRANSFERASE SQD2"/>
    <property type="match status" value="1"/>
</dbReference>
<keyword evidence="3" id="KW-0808">Transferase</keyword>
<dbReference type="Pfam" id="PF00534">
    <property type="entry name" value="Glycos_transf_1"/>
    <property type="match status" value="1"/>
</dbReference>
<proteinExistence type="predicted"/>
<dbReference type="AlphaFoldDB" id="A0AAJ6NU60"/>
<dbReference type="KEGG" id="hbq:QI031_03890"/>
<dbReference type="InterPro" id="IPR050194">
    <property type="entry name" value="Glycosyltransferase_grp1"/>
</dbReference>
<dbReference type="InterPro" id="IPR028098">
    <property type="entry name" value="Glyco_trans_4-like_N"/>
</dbReference>
<dbReference type="RefSeq" id="WP_281483906.1">
    <property type="nucleotide sequence ID" value="NZ_CP124543.1"/>
</dbReference>
<feature type="domain" description="Glycosyltransferase subfamily 4-like N-terminal" evidence="2">
    <location>
        <begin position="15"/>
        <end position="176"/>
    </location>
</feature>
<evidence type="ECO:0000313" key="3">
    <source>
        <dbReference type="EMBL" id="WGV26660.1"/>
    </source>
</evidence>
<name>A0AAJ6NU60_9CYAN</name>
<sequence length="368" mass="42010">MKILHIGASVSPQVVNGINYVVWSVAQSQVCLGHNVSILLNSKPPDSTKDFVKKAGINLLYIHSNHGIYNKQALENLLKYCVIDIVHFHSIFMLNQASLSAYLVKQKIPYIVTPHAINPEFLKRGWLKKWLYGWLIEKPRLLKASAITAVTLGEKRAIQNYVPNYKGMISCITNPVKFEDFSNIKWSGNTTKKKLVYLGRFDVFHKGIDILVELASLLTPNIEVHLYGKIDAKTSNWLKRIQNSLPANMYFHPPVFKAEKNKILSQASMYIQTSRWEVFGVSIAEAMYLGLPCAIMPTMNLAEIFKEHDLGLILPRNLEEAAKLLVHTLNQPDILHHWSKQAHLFAKENFQPQKVAIEYLKLYEEVLH</sequence>
<evidence type="ECO:0000259" key="2">
    <source>
        <dbReference type="Pfam" id="PF13439"/>
    </source>
</evidence>
<reference evidence="3 4" key="1">
    <citation type="journal article" date="2023" name="Limnol Oceanogr Lett">
        <title>Environmental adaptations by the intertidal Antarctic cyanobacterium Halotia branconii CENA392 as revealed using long-read genome sequencing.</title>
        <authorList>
            <person name="Dextro R.B."/>
            <person name="Delbaje E."/>
            <person name="Freitas P.N.N."/>
            <person name="Geraldes V."/>
            <person name="Pinto E."/>
            <person name="Long P.F."/>
            <person name="Fiore M.F."/>
        </authorList>
    </citation>
    <scope>NUCLEOTIDE SEQUENCE [LARGE SCALE GENOMIC DNA]</scope>
    <source>
        <strain evidence="3 4">CENA392</strain>
    </source>
</reference>
<dbReference type="InterPro" id="IPR001296">
    <property type="entry name" value="Glyco_trans_1"/>
</dbReference>
<dbReference type="PANTHER" id="PTHR45947">
    <property type="entry name" value="SULFOQUINOVOSYL TRANSFERASE SQD2"/>
    <property type="match status" value="1"/>
</dbReference>
<dbReference type="Proteomes" id="UP001223520">
    <property type="component" value="Chromosome"/>
</dbReference>
<protein>
    <submittedName>
        <fullName evidence="3">Glycosyltransferase family 4 protein</fullName>
        <ecNumber evidence="3">2.4.-.-</ecNumber>
    </submittedName>
</protein>
<dbReference type="GO" id="GO:0016757">
    <property type="term" value="F:glycosyltransferase activity"/>
    <property type="evidence" value="ECO:0007669"/>
    <property type="project" value="UniProtKB-KW"/>
</dbReference>
<feature type="domain" description="Glycosyl transferase family 1" evidence="1">
    <location>
        <begin position="188"/>
        <end position="342"/>
    </location>
</feature>
<evidence type="ECO:0000313" key="4">
    <source>
        <dbReference type="Proteomes" id="UP001223520"/>
    </source>
</evidence>
<accession>A0AAJ6NU60</accession>
<evidence type="ECO:0000259" key="1">
    <source>
        <dbReference type="Pfam" id="PF00534"/>
    </source>
</evidence>
<dbReference type="EC" id="2.4.-.-" evidence="3"/>